<gene>
    <name evidence="13" type="ORF">ODI_00363</name>
</gene>
<dbReference type="GO" id="GO:0046872">
    <property type="term" value="F:metal ion binding"/>
    <property type="evidence" value="ECO:0007669"/>
    <property type="project" value="UniProtKB-UniRule"/>
</dbReference>
<feature type="transmembrane region" description="Helical" evidence="12">
    <location>
        <begin position="6"/>
        <end position="23"/>
    </location>
</feature>
<keyword evidence="8 12" id="KW-0249">Electron transport</keyword>
<dbReference type="Pfam" id="PF01654">
    <property type="entry name" value="Cyt_bd_oxida_I"/>
    <property type="match status" value="1"/>
</dbReference>
<dbReference type="GO" id="GO:0005886">
    <property type="term" value="C:plasma membrane"/>
    <property type="evidence" value="ECO:0007669"/>
    <property type="project" value="UniProtKB-SubCell"/>
</dbReference>
<reference evidence="13" key="1">
    <citation type="submission" date="2016-06" db="EMBL/GenBank/DDBJ databases">
        <authorList>
            <person name="Kjaerup R.B."/>
            <person name="Dalgaard T.S."/>
            <person name="Juul-Madsen H.R."/>
        </authorList>
    </citation>
    <scope>NUCLEOTIDE SEQUENCE [LARGE SCALE GENOMIC DNA]</scope>
    <source>
        <strain evidence="13">Orrdi1</strain>
    </source>
</reference>
<proteinExistence type="inferred from homology"/>
<sequence length="426" mass="46233">MLFLAIALALAWVLFGLKVRARVSGDAGWTAAYRFWVRFFALAFVLAQVSALPLLFQLGGLWPVMMERVGNVIGPLLGFAVVTVFVVKSCFLGVMLFGQRRVSDLAHTLAVLMVAAGLLLEVFWVVSMISWTHTPAGALLMDGRYVVTDWRAAVLNVSQPWLLASAVLGAALAVSFMMMGVTAWQALSRPLVPGEKMAFRCGLWLACIALVLQVAAGVGTARMIAAEQPAKAAAAAGYWHTGEVPRWVLFGWPDAREQRNRAEVALGSLSPRWLGVTADGEPQGLDKVSGMQPPVPGVFWSFRIMMAAGILMCLVAFITLLRLLRRRLDPSTLPRFWLRVLIGAAPLGAIACVAGWMFSELGRQPYAVYSTVTMSEVVGTTRASILGWSLAGHVLLYAGFLLAFCRMLFHAARYGVVPVRRPGARA</sequence>
<dbReference type="GO" id="GO:0020037">
    <property type="term" value="F:heme binding"/>
    <property type="evidence" value="ECO:0007669"/>
    <property type="project" value="TreeGrafter"/>
</dbReference>
<evidence type="ECO:0000256" key="8">
    <source>
        <dbReference type="ARBA" id="ARBA00022982"/>
    </source>
</evidence>
<keyword evidence="3 12" id="KW-0813">Transport</keyword>
<dbReference type="EC" id="1.10.3.-" evidence="13"/>
<dbReference type="STRING" id="1851544.ODI_00363"/>
<dbReference type="PANTHER" id="PTHR30365:SF14">
    <property type="entry name" value="CYTOCHROME BD MENAQUINOL OXIDASE SUBUNIT I-RELATED"/>
    <property type="match status" value="1"/>
</dbReference>
<dbReference type="PANTHER" id="PTHR30365">
    <property type="entry name" value="CYTOCHROME D UBIQUINOL OXIDASE"/>
    <property type="match status" value="1"/>
</dbReference>
<evidence type="ECO:0000256" key="4">
    <source>
        <dbReference type="ARBA" id="ARBA00022475"/>
    </source>
</evidence>
<feature type="transmembrane region" description="Helical" evidence="12">
    <location>
        <begin position="35"/>
        <end position="56"/>
    </location>
</feature>
<evidence type="ECO:0000256" key="5">
    <source>
        <dbReference type="ARBA" id="ARBA00022617"/>
    </source>
</evidence>
<evidence type="ECO:0000256" key="10">
    <source>
        <dbReference type="ARBA" id="ARBA00023004"/>
    </source>
</evidence>
<evidence type="ECO:0000256" key="7">
    <source>
        <dbReference type="ARBA" id="ARBA00022723"/>
    </source>
</evidence>
<evidence type="ECO:0000256" key="6">
    <source>
        <dbReference type="ARBA" id="ARBA00022692"/>
    </source>
</evidence>
<dbReference type="EMBL" id="FLRC01000012">
    <property type="protein sequence ID" value="SBT24971.1"/>
    <property type="molecule type" value="Genomic_DNA"/>
</dbReference>
<dbReference type="PIRSF" id="PIRSF006446">
    <property type="entry name" value="Cyt_quinol_oxidase_1"/>
    <property type="match status" value="1"/>
</dbReference>
<accession>A0A1C3K0F5</accession>
<evidence type="ECO:0000256" key="11">
    <source>
        <dbReference type="ARBA" id="ARBA00023136"/>
    </source>
</evidence>
<feature type="transmembrane region" description="Helical" evidence="12">
    <location>
        <begin position="336"/>
        <end position="358"/>
    </location>
</feature>
<comment type="similarity">
    <text evidence="2 12">Belongs to the cytochrome ubiquinol oxidase subunit 1 family.</text>
</comment>
<dbReference type="GO" id="GO:0070069">
    <property type="term" value="C:cytochrome complex"/>
    <property type="evidence" value="ECO:0007669"/>
    <property type="project" value="UniProtKB-UniRule"/>
</dbReference>
<evidence type="ECO:0000256" key="2">
    <source>
        <dbReference type="ARBA" id="ARBA00009819"/>
    </source>
</evidence>
<dbReference type="GO" id="GO:0019646">
    <property type="term" value="P:aerobic electron transport chain"/>
    <property type="evidence" value="ECO:0007669"/>
    <property type="project" value="InterPro"/>
</dbReference>
<evidence type="ECO:0000256" key="9">
    <source>
        <dbReference type="ARBA" id="ARBA00022989"/>
    </source>
</evidence>
<dbReference type="AlphaFoldDB" id="A0A1C3K0F5"/>
<feature type="transmembrane region" description="Helical" evidence="12">
    <location>
        <begin position="76"/>
        <end position="97"/>
    </location>
</feature>
<dbReference type="GO" id="GO:0009055">
    <property type="term" value="F:electron transfer activity"/>
    <property type="evidence" value="ECO:0007669"/>
    <property type="project" value="UniProtKB-UniRule"/>
</dbReference>
<protein>
    <submittedName>
        <fullName evidence="13">Cytochrome d ubiquinol oxidase subunit I</fullName>
        <ecNumber evidence="13">1.10.3.-</ecNumber>
    </submittedName>
</protein>
<evidence type="ECO:0000256" key="1">
    <source>
        <dbReference type="ARBA" id="ARBA00004651"/>
    </source>
</evidence>
<keyword evidence="10 12" id="KW-0408">Iron</keyword>
<organism evidence="13">
    <name type="scientific">Orrella dioscoreae</name>
    <dbReference type="NCBI Taxonomy" id="1851544"/>
    <lineage>
        <taxon>Bacteria</taxon>
        <taxon>Pseudomonadati</taxon>
        <taxon>Pseudomonadota</taxon>
        <taxon>Betaproteobacteria</taxon>
        <taxon>Burkholderiales</taxon>
        <taxon>Alcaligenaceae</taxon>
        <taxon>Orrella</taxon>
    </lineage>
</organism>
<feature type="transmembrane region" description="Helical" evidence="12">
    <location>
        <begin position="197"/>
        <end position="216"/>
    </location>
</feature>
<keyword evidence="5 12" id="KW-0349">Heme</keyword>
<dbReference type="GO" id="GO:0016682">
    <property type="term" value="F:oxidoreductase activity, acting on diphenols and related substances as donors, oxygen as acceptor"/>
    <property type="evidence" value="ECO:0007669"/>
    <property type="project" value="TreeGrafter"/>
</dbReference>
<dbReference type="InterPro" id="IPR002585">
    <property type="entry name" value="Cyt-d_ubiquinol_oxidase_su_1"/>
</dbReference>
<feature type="transmembrane region" description="Helical" evidence="12">
    <location>
        <begin position="385"/>
        <end position="405"/>
    </location>
</feature>
<comment type="subcellular location">
    <subcellularLocation>
        <location evidence="12">Cell inner membrane</location>
    </subcellularLocation>
    <subcellularLocation>
        <location evidence="1">Cell membrane</location>
        <topology evidence="1">Multi-pass membrane protein</topology>
    </subcellularLocation>
</comment>
<keyword evidence="7 12" id="KW-0479">Metal-binding</keyword>
<feature type="transmembrane region" description="Helical" evidence="12">
    <location>
        <begin position="109"/>
        <end position="131"/>
    </location>
</feature>
<keyword evidence="9 12" id="KW-1133">Transmembrane helix</keyword>
<name>A0A1C3K0F5_9BURK</name>
<evidence type="ECO:0000313" key="13">
    <source>
        <dbReference type="EMBL" id="SBT24971.1"/>
    </source>
</evidence>
<evidence type="ECO:0000256" key="12">
    <source>
        <dbReference type="PIRNR" id="PIRNR006446"/>
    </source>
</evidence>
<keyword evidence="6 12" id="KW-0812">Transmembrane</keyword>
<evidence type="ECO:0000256" key="3">
    <source>
        <dbReference type="ARBA" id="ARBA00022448"/>
    </source>
</evidence>
<keyword evidence="4 12" id="KW-1003">Cell membrane</keyword>
<feature type="transmembrane region" description="Helical" evidence="12">
    <location>
        <begin position="300"/>
        <end position="324"/>
    </location>
</feature>
<feature type="transmembrane region" description="Helical" evidence="12">
    <location>
        <begin position="161"/>
        <end position="185"/>
    </location>
</feature>
<keyword evidence="11 12" id="KW-0472">Membrane</keyword>
<keyword evidence="13" id="KW-0560">Oxidoreductase</keyword>